<organism evidence="8 9">
    <name type="scientific">Faecalicatena orotica</name>
    <dbReference type="NCBI Taxonomy" id="1544"/>
    <lineage>
        <taxon>Bacteria</taxon>
        <taxon>Bacillati</taxon>
        <taxon>Bacillota</taxon>
        <taxon>Clostridia</taxon>
        <taxon>Lachnospirales</taxon>
        <taxon>Lachnospiraceae</taxon>
        <taxon>Faecalicatena</taxon>
    </lineage>
</organism>
<dbReference type="InterPro" id="IPR035398">
    <property type="entry name" value="Bac_rhamnosid_C"/>
</dbReference>
<feature type="domain" description="Alpha-L-rhamnosidase concanavalin-like" evidence="4">
    <location>
        <begin position="301"/>
        <end position="405"/>
    </location>
</feature>
<protein>
    <recommendedName>
        <fullName evidence="2">alpha-L-rhamnosidase</fullName>
        <ecNumber evidence="2">3.2.1.40</ecNumber>
    </recommendedName>
</protein>
<dbReference type="EC" id="3.2.1.40" evidence="2"/>
<dbReference type="SUPFAM" id="SSF48208">
    <property type="entry name" value="Six-hairpin glycosidases"/>
    <property type="match status" value="1"/>
</dbReference>
<dbReference type="GO" id="GO:0005975">
    <property type="term" value="P:carbohydrate metabolic process"/>
    <property type="evidence" value="ECO:0007669"/>
    <property type="project" value="InterPro"/>
</dbReference>
<dbReference type="PANTHER" id="PTHR33307:SF6">
    <property type="entry name" value="ALPHA-RHAMNOSIDASE (EUROFUNG)-RELATED"/>
    <property type="match status" value="1"/>
</dbReference>
<evidence type="ECO:0000313" key="8">
    <source>
        <dbReference type="EMBL" id="PWJ22564.1"/>
    </source>
</evidence>
<gene>
    <name evidence="8" type="ORF">A8806_11819</name>
</gene>
<keyword evidence="3" id="KW-0378">Hydrolase</keyword>
<dbReference type="PIRSF" id="PIRSF010631">
    <property type="entry name" value="A-rhamnsds"/>
    <property type="match status" value="1"/>
</dbReference>
<feature type="domain" description="Alpha-L-rhamnosidase six-hairpin glycosidase" evidence="6">
    <location>
        <begin position="412"/>
        <end position="783"/>
    </location>
</feature>
<keyword evidence="9" id="KW-1185">Reference proteome</keyword>
<dbReference type="InterPro" id="IPR008928">
    <property type="entry name" value="6-hairpin_glycosidase_sf"/>
</dbReference>
<dbReference type="InterPro" id="IPR013737">
    <property type="entry name" value="Bac_rhamnosid_N"/>
</dbReference>
<dbReference type="Pfam" id="PF17389">
    <property type="entry name" value="Bac_rhamnosid6H"/>
    <property type="match status" value="1"/>
</dbReference>
<evidence type="ECO:0000259" key="6">
    <source>
        <dbReference type="Pfam" id="PF17389"/>
    </source>
</evidence>
<dbReference type="InterPro" id="IPR035396">
    <property type="entry name" value="Bac_rhamnosid6H"/>
</dbReference>
<comment type="caution">
    <text evidence="8">The sequence shown here is derived from an EMBL/GenBank/DDBJ whole genome shotgun (WGS) entry which is preliminary data.</text>
</comment>
<feature type="domain" description="Alpha-L-rhamnosidase C-terminal" evidence="7">
    <location>
        <begin position="793"/>
        <end position="850"/>
    </location>
</feature>
<dbReference type="RefSeq" id="WP_109733475.1">
    <property type="nucleotide sequence ID" value="NZ_BAAACK010000010.1"/>
</dbReference>
<accession>A0A2Y9BL12</accession>
<dbReference type="OrthoDB" id="9761045at2"/>
<evidence type="ECO:0000259" key="4">
    <source>
        <dbReference type="Pfam" id="PF05592"/>
    </source>
</evidence>
<dbReference type="Gene3D" id="2.60.40.10">
    <property type="entry name" value="Immunoglobulins"/>
    <property type="match status" value="1"/>
</dbReference>
<dbReference type="InterPro" id="IPR012341">
    <property type="entry name" value="6hp_glycosidase-like_sf"/>
</dbReference>
<dbReference type="AlphaFoldDB" id="A0A2Y9BL12"/>
<dbReference type="EMBL" id="QGDL01000018">
    <property type="protein sequence ID" value="PWJ22564.1"/>
    <property type="molecule type" value="Genomic_DNA"/>
</dbReference>
<proteinExistence type="predicted"/>
<dbReference type="InterPro" id="IPR016007">
    <property type="entry name" value="Alpha_rhamnosid"/>
</dbReference>
<evidence type="ECO:0000256" key="1">
    <source>
        <dbReference type="ARBA" id="ARBA00001445"/>
    </source>
</evidence>
<feature type="domain" description="Bacterial alpha-L-rhamnosidase N-terminal" evidence="5">
    <location>
        <begin position="135"/>
        <end position="271"/>
    </location>
</feature>
<comment type="catalytic activity">
    <reaction evidence="1">
        <text>Hydrolysis of terminal non-reducing alpha-L-rhamnose residues in alpha-L-rhamnosides.</text>
        <dbReference type="EC" id="3.2.1.40"/>
    </reaction>
</comment>
<dbReference type="GO" id="GO:0030596">
    <property type="term" value="F:alpha-L-rhamnosidase activity"/>
    <property type="evidence" value="ECO:0007669"/>
    <property type="project" value="UniProtKB-EC"/>
</dbReference>
<dbReference type="Gene3D" id="1.50.10.10">
    <property type="match status" value="1"/>
</dbReference>
<name>A0A2Y9BL12_9FIRM</name>
<sequence length="860" mass="97438">MKATRLRCAYLNNPIGIDIQNPLLTWNASGGIRQTAYEIRTSLNGKPDWNTGIVSSSSMHAVYEGTTSSRDIVMWSVRLYDENGVPGEWSSKQMFEIGLLEISDWKAQWISGVNTDKKERLPADYYRKNFSLHGEVKKARLYATAHGIYEAYLNGKRVGDIVLAPGCTQYDKHLYYQTYDVTDMLAEENAIIFVTGDGWYKGKLGYDGEEYFFGNQTKLFAQLEITYDDGRREVIGTDDSFEWCNDGPVRENDLKDGIKIDCRYEPGFSEKAKIVHTDCCPTASNAPVVKEHECFTPEIIRTPTGKTILDFGQNMAGYILFRGRAGKGQKIILTLGETLDQGELTQSNFTTIPERGKSIRQQIKIIFNDSCAPDYPKFFYSGFRYALAEGLENIRAEDFTAVAVYSDIEYGGSFCCSDENINQFVKNTVWSQKSNFVDVPTDCPQREKAGWTGDAQIFARTAAYFADTAAFYRKWLKDVRDCQREDGRVDNVCPKVQKLSNQDALNGSVGWADAAVIIPYTLWKLYGDTSFIIENFELMHGWMQYVIHMTADKSYYNLPDGHPMKSLFESTLIGESPYSKYLIESGMHWGEWAEPSDVAEYDFVTELVRPKQEENTAYLHYTMRLLAEMWKAAGKENDAAICEEYSEGARQAYLYHFVQDDDIPADRQAKLVRPLTLGLLEGKTKENVARHLNDVCRKRAFKIGTGFLSTPFILPVLAENGYLDTAYKMLKNTEEPGWMAMVKQGATTVWENYNGYDEAGHPLKLSYNHYSPGAVCEFLFSHVAGIRIAGENRFLIKPYPYSLLEEAYAEYMSPYGIVKSGWKIQAGKPVFDIDVPSNCIVCLETPDGKKIELKAGRHII</sequence>
<dbReference type="Pfam" id="PF05592">
    <property type="entry name" value="Bac_rhamnosid"/>
    <property type="match status" value="1"/>
</dbReference>
<dbReference type="Gene3D" id="2.60.120.260">
    <property type="entry name" value="Galactose-binding domain-like"/>
    <property type="match status" value="2"/>
</dbReference>
<evidence type="ECO:0000259" key="7">
    <source>
        <dbReference type="Pfam" id="PF17390"/>
    </source>
</evidence>
<evidence type="ECO:0000313" key="9">
    <source>
        <dbReference type="Proteomes" id="UP000245845"/>
    </source>
</evidence>
<dbReference type="Pfam" id="PF25788">
    <property type="entry name" value="Ig_Rha78A_N"/>
    <property type="match status" value="1"/>
</dbReference>
<dbReference type="Gene3D" id="2.60.420.10">
    <property type="entry name" value="Maltose phosphorylase, domain 3"/>
    <property type="match status" value="1"/>
</dbReference>
<dbReference type="Proteomes" id="UP000245845">
    <property type="component" value="Unassembled WGS sequence"/>
</dbReference>
<evidence type="ECO:0000256" key="2">
    <source>
        <dbReference type="ARBA" id="ARBA00012652"/>
    </source>
</evidence>
<dbReference type="Pfam" id="PF08531">
    <property type="entry name" value="Bac_rhamnosid_N"/>
    <property type="match status" value="1"/>
</dbReference>
<evidence type="ECO:0000256" key="3">
    <source>
        <dbReference type="ARBA" id="ARBA00022801"/>
    </source>
</evidence>
<reference evidence="8 9" key="1">
    <citation type="submission" date="2018-05" db="EMBL/GenBank/DDBJ databases">
        <title>The Hungate 1000. A catalogue of reference genomes from the rumen microbiome.</title>
        <authorList>
            <person name="Kelly W."/>
        </authorList>
    </citation>
    <scope>NUCLEOTIDE SEQUENCE [LARGE SCALE GENOMIC DNA]</scope>
    <source>
        <strain evidence="8 9">NLAE-zl-C242</strain>
    </source>
</reference>
<dbReference type="InterPro" id="IPR008902">
    <property type="entry name" value="Rhamnosid_concanavalin"/>
</dbReference>
<dbReference type="PANTHER" id="PTHR33307">
    <property type="entry name" value="ALPHA-RHAMNOSIDASE (EUROFUNG)"/>
    <property type="match status" value="1"/>
</dbReference>
<dbReference type="InterPro" id="IPR013783">
    <property type="entry name" value="Ig-like_fold"/>
</dbReference>
<dbReference type="Pfam" id="PF17390">
    <property type="entry name" value="Bac_rhamnosid_C"/>
    <property type="match status" value="1"/>
</dbReference>
<evidence type="ECO:0000259" key="5">
    <source>
        <dbReference type="Pfam" id="PF08531"/>
    </source>
</evidence>